<organism evidence="1 2">
    <name type="scientific">Pelagibacterium halotolerans (strain DSM 22347 / JCM 15775 / CGMCC 1.7692 / B2)</name>
    <dbReference type="NCBI Taxonomy" id="1082931"/>
    <lineage>
        <taxon>Bacteria</taxon>
        <taxon>Pseudomonadati</taxon>
        <taxon>Pseudomonadota</taxon>
        <taxon>Alphaproteobacteria</taxon>
        <taxon>Hyphomicrobiales</taxon>
        <taxon>Devosiaceae</taxon>
        <taxon>Pelagibacterium</taxon>
    </lineage>
</organism>
<sequence>MKKREVLVHATDHAVLRWLERAHGIDVEAIRAHIENGAETGAAYGAVAVQIENIKLVLRDNGIGPDGDVLVTVAAVLPKGRIPHV</sequence>
<dbReference type="STRING" id="1082931.KKY_733"/>
<dbReference type="eggNOG" id="ENOG5033F2U">
    <property type="taxonomic scope" value="Bacteria"/>
</dbReference>
<reference evidence="1 2" key="1">
    <citation type="journal article" date="2012" name="J. Bacteriol.">
        <title>Complete genome sequence of Pelagibacterium halotolerans B2T.</title>
        <authorList>
            <person name="Huo Y.Y."/>
            <person name="Cheng H."/>
            <person name="Han X.F."/>
            <person name="Jiang X.W."/>
            <person name="Sun C."/>
            <person name="Zhang X.Q."/>
            <person name="Zhu X.F."/>
            <person name="Liu Y.F."/>
            <person name="Li P.F."/>
            <person name="Ni P.X."/>
            <person name="Wu M."/>
        </authorList>
    </citation>
    <scope>NUCLEOTIDE SEQUENCE [LARGE SCALE GENOMIC DNA]</scope>
    <source>
        <strain evidence="2">DSM 22347 / JCM 15775 / CGMCC 1.7692 / B2</strain>
    </source>
</reference>
<gene>
    <name evidence="1" type="ordered locus">KKY_733</name>
</gene>
<keyword evidence="2" id="KW-1185">Reference proteome</keyword>
<protein>
    <submittedName>
        <fullName evidence="1">Uncharacterized protein</fullName>
    </submittedName>
</protein>
<proteinExistence type="predicted"/>
<name>G4RDE6_PELHB</name>
<dbReference type="AlphaFoldDB" id="G4RDE6"/>
<dbReference type="RefSeq" id="WP_014129921.1">
    <property type="nucleotide sequence ID" value="NC_016078.1"/>
</dbReference>
<dbReference type="HOGENOM" id="CLU_2632911_0_0_5"/>
<accession>G4RDE6</accession>
<dbReference type="Proteomes" id="UP000008850">
    <property type="component" value="Chromosome"/>
</dbReference>
<dbReference type="KEGG" id="phl:KKY_733"/>
<evidence type="ECO:0000313" key="1">
    <source>
        <dbReference type="EMBL" id="AEQ50772.1"/>
    </source>
</evidence>
<dbReference type="EMBL" id="CP003075">
    <property type="protein sequence ID" value="AEQ50772.1"/>
    <property type="molecule type" value="Genomic_DNA"/>
</dbReference>
<evidence type="ECO:0000313" key="2">
    <source>
        <dbReference type="Proteomes" id="UP000008850"/>
    </source>
</evidence>